<dbReference type="RefSeq" id="XP_015652183.1">
    <property type="nucleotide sequence ID" value="XM_015809247.1"/>
</dbReference>
<evidence type="ECO:0000256" key="3">
    <source>
        <dbReference type="ARBA" id="ARBA00022750"/>
    </source>
</evidence>
<dbReference type="SUPFAM" id="SSF50630">
    <property type="entry name" value="Acid proteases"/>
    <property type="match status" value="1"/>
</dbReference>
<evidence type="ECO:0000313" key="7">
    <source>
        <dbReference type="EMBL" id="KPA73744.1"/>
    </source>
</evidence>
<dbReference type="InterPro" id="IPR021109">
    <property type="entry name" value="Peptidase_aspartic_dom_sf"/>
</dbReference>
<keyword evidence="2" id="KW-0645">Protease</keyword>
<dbReference type="VEuPathDB" id="TriTrypDB:LpyrH10_33_0550"/>
<evidence type="ECO:0000256" key="4">
    <source>
        <dbReference type="ARBA" id="ARBA00022801"/>
    </source>
</evidence>
<dbReference type="CDD" id="cd05479">
    <property type="entry name" value="RP_DDI"/>
    <property type="match status" value="1"/>
</dbReference>
<organism evidence="7 8">
    <name type="scientific">Leptomonas pyrrhocoris</name>
    <name type="common">Firebug parasite</name>
    <dbReference type="NCBI Taxonomy" id="157538"/>
    <lineage>
        <taxon>Eukaryota</taxon>
        <taxon>Discoba</taxon>
        <taxon>Euglenozoa</taxon>
        <taxon>Kinetoplastea</taxon>
        <taxon>Metakinetoplastina</taxon>
        <taxon>Trypanosomatida</taxon>
        <taxon>Trypanosomatidae</taxon>
        <taxon>Leishmaniinae</taxon>
        <taxon>Leptomonas</taxon>
    </lineage>
</organism>
<dbReference type="GO" id="GO:0004190">
    <property type="term" value="F:aspartic-type endopeptidase activity"/>
    <property type="evidence" value="ECO:0007669"/>
    <property type="project" value="UniProtKB-KW"/>
</dbReference>
<comment type="caution">
    <text evidence="7">The sequence shown here is derived from an EMBL/GenBank/DDBJ whole genome shotgun (WGS) entry which is preliminary data.</text>
</comment>
<gene>
    <name evidence="7" type="ORF">ABB37_09647</name>
</gene>
<dbReference type="OMA" id="NARECIT"/>
<dbReference type="AlphaFoldDB" id="A0A0N0VCU8"/>
<dbReference type="InterPro" id="IPR019103">
    <property type="entry name" value="Peptidase_aspartic_DDI1-type"/>
</dbReference>
<keyword evidence="8" id="KW-1185">Reference proteome</keyword>
<evidence type="ECO:0000256" key="1">
    <source>
        <dbReference type="ARBA" id="ARBA00009136"/>
    </source>
</evidence>
<feature type="compositionally biased region" description="Low complexity" evidence="5">
    <location>
        <begin position="451"/>
        <end position="468"/>
    </location>
</feature>
<feature type="region of interest" description="Disordered" evidence="5">
    <location>
        <begin position="144"/>
        <end position="191"/>
    </location>
</feature>
<sequence>MVQFVIVADAGATLCRLTLAPTSTVAQLLQQIFLVRPELRSTTRVIRNDARGAVFVVAGAPDASLRLTLQQATLTAAEATVETLVFSSQAVVPPSSSQSAAASASAAAASATSNTTSSSGGGSAPPNSSDAVAARILEMFSAGSNRSTSAATPPSAQPPPPQPQQQSSPLPATTVAVPAPGGAQEEGSVFNPDALSPAQVELQQRLYAAIHQRQIDENLANALEYTPEVFAPVVMLYVPCTINQVPLKAFVDSGAQKSILNRATAERCGLMRLLDTRMSGFAVGVGRQRILGQIHMAPVNIAGMYIPFAFSVLESQDMDLIIGLDQLKRHQMVIDLKNNRLTIDEAHVPFLSEGEIPKPKAMEPYPQDEEGGDVFAGSGGGGGGAEEDEHWQQQQERQQRGCANRHVDVPRTLPQHLDEQRSSPSSPAAAAASAAAAVSGSDVSVAELVPAPVHTPATSTTTASPVTADETAGMPQTEAEKAARVEGFMSFTGITDPEQAKSLLEAVGWDADAAAALYFDAA</sequence>
<dbReference type="EMBL" id="LGTL01000033">
    <property type="protein sequence ID" value="KPA73743.1"/>
    <property type="molecule type" value="Genomic_DNA"/>
</dbReference>
<keyword evidence="4" id="KW-0378">Hydrolase</keyword>
<evidence type="ECO:0000313" key="8">
    <source>
        <dbReference type="Proteomes" id="UP000037923"/>
    </source>
</evidence>
<dbReference type="SUPFAM" id="SSF46934">
    <property type="entry name" value="UBA-like"/>
    <property type="match status" value="1"/>
</dbReference>
<evidence type="ECO:0000259" key="6">
    <source>
        <dbReference type="Pfam" id="PF09668"/>
    </source>
</evidence>
<dbReference type="InterPro" id="IPR009060">
    <property type="entry name" value="UBA-like_sf"/>
</dbReference>
<protein>
    <submittedName>
        <fullName evidence="7">Dna-damage inducible protein DDI1-like protein</fullName>
    </submittedName>
</protein>
<feature type="compositionally biased region" description="Low complexity" evidence="5">
    <location>
        <begin position="164"/>
        <end position="183"/>
    </location>
</feature>
<dbReference type="OrthoDB" id="1047367at2759"/>
<feature type="region of interest" description="Disordered" evidence="5">
    <location>
        <begin position="451"/>
        <end position="478"/>
    </location>
</feature>
<dbReference type="RefSeq" id="XP_015652182.1">
    <property type="nucleotide sequence ID" value="XM_015809246.1"/>
</dbReference>
<dbReference type="GO" id="GO:0006508">
    <property type="term" value="P:proteolysis"/>
    <property type="evidence" value="ECO:0007669"/>
    <property type="project" value="UniProtKB-KW"/>
</dbReference>
<dbReference type="GeneID" id="26909930"/>
<comment type="similarity">
    <text evidence="1">Belongs to the DDI1 family.</text>
</comment>
<dbReference type="PANTHER" id="PTHR12917">
    <property type="entry name" value="ASPARTYL PROTEASE DDI-RELATED"/>
    <property type="match status" value="1"/>
</dbReference>
<dbReference type="Pfam" id="PF14555">
    <property type="entry name" value="UBA_4"/>
    <property type="match status" value="1"/>
</dbReference>
<proteinExistence type="inferred from homology"/>
<reference evidence="7 8" key="1">
    <citation type="submission" date="2015-07" db="EMBL/GenBank/DDBJ databases">
        <title>High-quality genome of monoxenous trypanosomatid Leptomonas pyrrhocoris.</title>
        <authorList>
            <person name="Flegontov P."/>
            <person name="Butenko A."/>
            <person name="Firsov S."/>
            <person name="Vlcek C."/>
            <person name="Logacheva M.D."/>
            <person name="Field M."/>
            <person name="Filatov D."/>
            <person name="Flegontova O."/>
            <person name="Gerasimov E."/>
            <person name="Jackson A.P."/>
            <person name="Kelly S."/>
            <person name="Opperdoes F."/>
            <person name="O'Reilly A."/>
            <person name="Votypka J."/>
            <person name="Yurchenko V."/>
            <person name="Lukes J."/>
        </authorList>
    </citation>
    <scope>NUCLEOTIDE SEQUENCE [LARGE SCALE GENOMIC DNA]</scope>
    <source>
        <strain evidence="7">H10</strain>
    </source>
</reference>
<dbReference type="Pfam" id="PF09668">
    <property type="entry name" value="Asp_protease"/>
    <property type="match status" value="1"/>
</dbReference>
<dbReference type="Gene3D" id="2.40.70.10">
    <property type="entry name" value="Acid Proteases"/>
    <property type="match status" value="1"/>
</dbReference>
<dbReference type="PANTHER" id="PTHR12917:SF1">
    <property type="entry name" value="AT13091P"/>
    <property type="match status" value="1"/>
</dbReference>
<feature type="region of interest" description="Disordered" evidence="5">
    <location>
        <begin position="354"/>
        <end position="404"/>
    </location>
</feature>
<evidence type="ECO:0000256" key="2">
    <source>
        <dbReference type="ARBA" id="ARBA00022670"/>
    </source>
</evidence>
<dbReference type="Gene3D" id="1.10.8.10">
    <property type="entry name" value="DNA helicase RuvA subunit, C-terminal domain"/>
    <property type="match status" value="1"/>
</dbReference>
<dbReference type="Proteomes" id="UP000037923">
    <property type="component" value="Unassembled WGS sequence"/>
</dbReference>
<feature type="domain" description="Aspartic peptidase DDI1-type" evidence="6">
    <location>
        <begin position="227"/>
        <end position="335"/>
    </location>
</feature>
<dbReference type="EMBL" id="LGTL01000033">
    <property type="protein sequence ID" value="KPA73744.1"/>
    <property type="molecule type" value="Genomic_DNA"/>
</dbReference>
<evidence type="ECO:0000256" key="5">
    <source>
        <dbReference type="SAM" id="MobiDB-lite"/>
    </source>
</evidence>
<keyword evidence="3" id="KW-0064">Aspartyl protease</keyword>
<accession>A0A0N0VCU8</accession>
<name>A0A0N0VCU8_LEPPY</name>